<gene>
    <name evidence="1" type="ORF">SAMN05216402_2122</name>
</gene>
<dbReference type="Proteomes" id="UP000183471">
    <property type="component" value="Unassembled WGS sequence"/>
</dbReference>
<evidence type="ECO:0000313" key="1">
    <source>
        <dbReference type="EMBL" id="SDQ74626.1"/>
    </source>
</evidence>
<dbReference type="EMBL" id="FNKY01000001">
    <property type="protein sequence ID" value="SDQ74626.1"/>
    <property type="molecule type" value="Genomic_DNA"/>
</dbReference>
<comment type="caution">
    <text evidence="1">The sequence shown here is derived from an EMBL/GenBank/DDBJ whole genome shotgun (WGS) entry which is preliminary data.</text>
</comment>
<evidence type="ECO:0000313" key="2">
    <source>
        <dbReference type="Proteomes" id="UP000183471"/>
    </source>
</evidence>
<accession>A0ABY0TFD8</accession>
<reference evidence="1 2" key="1">
    <citation type="submission" date="2016-10" db="EMBL/GenBank/DDBJ databases">
        <authorList>
            <person name="Varghese N."/>
            <person name="Submissions S."/>
        </authorList>
    </citation>
    <scope>NUCLEOTIDE SEQUENCE [LARGE SCALE GENOMIC DNA]</scope>
    <source>
        <strain evidence="1 2">Nl1</strain>
    </source>
</reference>
<keyword evidence="2" id="KW-1185">Reference proteome</keyword>
<organism evidence="1 2">
    <name type="scientific">Nitrosospira multiformis</name>
    <dbReference type="NCBI Taxonomy" id="1231"/>
    <lineage>
        <taxon>Bacteria</taxon>
        <taxon>Pseudomonadati</taxon>
        <taxon>Pseudomonadota</taxon>
        <taxon>Betaproteobacteria</taxon>
        <taxon>Nitrosomonadales</taxon>
        <taxon>Nitrosomonadaceae</taxon>
        <taxon>Nitrosospira</taxon>
    </lineage>
</organism>
<sequence length="43" mass="4369">MVIPADILFHRYPAVALVVDEKLVATDPIGAGVHSGQLGALGG</sequence>
<proteinExistence type="predicted"/>
<name>A0ABY0TFD8_9PROT</name>
<protein>
    <submittedName>
        <fullName evidence="1">Uncharacterized protein</fullName>
    </submittedName>
</protein>